<dbReference type="RefSeq" id="WP_082970807.1">
    <property type="nucleotide sequence ID" value="NZ_BAAAFS010000001.1"/>
</dbReference>
<evidence type="ECO:0000313" key="2">
    <source>
        <dbReference type="Proteomes" id="UP000322181"/>
    </source>
</evidence>
<dbReference type="Proteomes" id="UP000322181">
    <property type="component" value="Unassembled WGS sequence"/>
</dbReference>
<evidence type="ECO:0000313" key="1">
    <source>
        <dbReference type="EMBL" id="KAA8716331.1"/>
    </source>
</evidence>
<accession>A0A5M9R6Y7</accession>
<reference evidence="1 2" key="1">
    <citation type="submission" date="2019-09" db="EMBL/GenBank/DDBJ databases">
        <title>Draft genome sequence of various Type strains from the CCUG.</title>
        <authorList>
            <person name="Pineiro-Iglesias B."/>
            <person name="Tunovic T."/>
            <person name="Unosson C."/>
            <person name="Inganas E."/>
            <person name="Ohlen M."/>
            <person name="Cardew S."/>
            <person name="Jensie-Markopoulos S."/>
            <person name="Salva-Serra F."/>
            <person name="Jaen-Luchoro D."/>
            <person name="Karlsson R."/>
            <person name="Svensson-Stadler L."/>
            <person name="Chun J."/>
            <person name="Moore E."/>
        </authorList>
    </citation>
    <scope>NUCLEOTIDE SEQUENCE [LARGE SCALE GENOMIC DNA]</scope>
    <source>
        <strain evidence="1 2">CCUG 53682T</strain>
    </source>
</reference>
<dbReference type="OrthoDB" id="6506885at2"/>
<comment type="caution">
    <text evidence="1">The sequence shown here is derived from an EMBL/GenBank/DDBJ whole genome shotgun (WGS) entry which is preliminary data.</text>
</comment>
<dbReference type="EMBL" id="VXKB01000001">
    <property type="protein sequence ID" value="KAA8716331.1"/>
    <property type="molecule type" value="Genomic_DNA"/>
</dbReference>
<name>A0A5M9R6Y7_9GAMM</name>
<dbReference type="Pfam" id="PF12059">
    <property type="entry name" value="DUF3540"/>
    <property type="match status" value="2"/>
</dbReference>
<gene>
    <name evidence="1" type="ORF">F4V73_00050</name>
</gene>
<proteinExistence type="predicted"/>
<sequence length="197" mass="21015">MFETTHHTDAPAVSDIRHFPEPDMPAITATRILTGNAGVLSLQSHPYLSVSIAAGCLIAPEDGDLVCAMIQSGQAYVLSVLERKSAGTPLTISTQNSPLHIIAPSLSLEGKECVTIKTTRFSLISHTSKWVAQTLRQIAGSLFVSAENAHKKVENLDITQAGHIAMHAEKSMVLDNEIGAITSRAVLRIDGGQVHMG</sequence>
<protein>
    <submittedName>
        <fullName evidence="1">DUF3540 domain-containing protein</fullName>
    </submittedName>
</protein>
<organism evidence="1 2">
    <name type="scientific">Morganella psychrotolerans</name>
    <dbReference type="NCBI Taxonomy" id="368603"/>
    <lineage>
        <taxon>Bacteria</taxon>
        <taxon>Pseudomonadati</taxon>
        <taxon>Pseudomonadota</taxon>
        <taxon>Gammaproteobacteria</taxon>
        <taxon>Enterobacterales</taxon>
        <taxon>Morganellaceae</taxon>
        <taxon>Morganella</taxon>
    </lineage>
</organism>
<dbReference type="InterPro" id="IPR021927">
    <property type="entry name" value="DUF3540"/>
</dbReference>
<dbReference type="AlphaFoldDB" id="A0A5M9R6Y7"/>